<dbReference type="Proteomes" id="UP001501844">
    <property type="component" value="Unassembled WGS sequence"/>
</dbReference>
<reference evidence="3" key="1">
    <citation type="journal article" date="2019" name="Int. J. Syst. Evol. Microbiol.">
        <title>The Global Catalogue of Microorganisms (GCM) 10K type strain sequencing project: providing services to taxonomists for standard genome sequencing and annotation.</title>
        <authorList>
            <consortium name="The Broad Institute Genomics Platform"/>
            <consortium name="The Broad Institute Genome Sequencing Center for Infectious Disease"/>
            <person name="Wu L."/>
            <person name="Ma J."/>
        </authorList>
    </citation>
    <scope>NUCLEOTIDE SEQUENCE [LARGE SCALE GENOMIC DNA]</scope>
    <source>
        <strain evidence="3">JCM 17917</strain>
    </source>
</reference>
<organism evidence="2 3">
    <name type="scientific">Nibribacter koreensis</name>
    <dbReference type="NCBI Taxonomy" id="1084519"/>
    <lineage>
        <taxon>Bacteria</taxon>
        <taxon>Pseudomonadati</taxon>
        <taxon>Bacteroidota</taxon>
        <taxon>Cytophagia</taxon>
        <taxon>Cytophagales</taxon>
        <taxon>Hymenobacteraceae</taxon>
        <taxon>Nibribacter</taxon>
    </lineage>
</organism>
<evidence type="ECO:0000313" key="3">
    <source>
        <dbReference type="Proteomes" id="UP001501844"/>
    </source>
</evidence>
<evidence type="ECO:0000313" key="2">
    <source>
        <dbReference type="EMBL" id="GAA4299716.1"/>
    </source>
</evidence>
<gene>
    <name evidence="2" type="ORF">GCM10023183_09270</name>
</gene>
<dbReference type="EMBL" id="BAABGX010000001">
    <property type="protein sequence ID" value="GAA4299716.1"/>
    <property type="molecule type" value="Genomic_DNA"/>
</dbReference>
<dbReference type="RefSeq" id="WP_345162815.1">
    <property type="nucleotide sequence ID" value="NZ_BAABGX010000001.1"/>
</dbReference>
<proteinExistence type="predicted"/>
<sequence>MVDLLIALLLQLGILTGGIGQKQNTNTSASNTTTTQTTNTNGQTTNTTEEDKTTDGNDSYGGTGTWDTKD</sequence>
<accession>A0ABP8FBP8</accession>
<feature type="region of interest" description="Disordered" evidence="1">
    <location>
        <begin position="19"/>
        <end position="70"/>
    </location>
</feature>
<comment type="caution">
    <text evidence="2">The sequence shown here is derived from an EMBL/GenBank/DDBJ whole genome shotgun (WGS) entry which is preliminary data.</text>
</comment>
<protein>
    <submittedName>
        <fullName evidence="2">Uncharacterized protein</fullName>
    </submittedName>
</protein>
<name>A0ABP8FBP8_9BACT</name>
<keyword evidence="3" id="KW-1185">Reference proteome</keyword>
<evidence type="ECO:0000256" key="1">
    <source>
        <dbReference type="SAM" id="MobiDB-lite"/>
    </source>
</evidence>
<feature type="compositionally biased region" description="Low complexity" evidence="1">
    <location>
        <begin position="21"/>
        <end position="47"/>
    </location>
</feature>